<dbReference type="Gene3D" id="3.40.50.2000">
    <property type="entry name" value="Glycogen Phosphorylase B"/>
    <property type="match status" value="1"/>
</dbReference>
<dbReference type="GO" id="GO:0016020">
    <property type="term" value="C:membrane"/>
    <property type="evidence" value="ECO:0007669"/>
    <property type="project" value="UniProtKB-SubCell"/>
</dbReference>
<evidence type="ECO:0000313" key="7">
    <source>
        <dbReference type="Proteomes" id="UP000007151"/>
    </source>
</evidence>
<keyword evidence="3 4" id="KW-0808">Transferase</keyword>
<dbReference type="FunFam" id="3.40.50.2000:FF:000021">
    <property type="entry name" value="UDP-glucuronosyltransferase"/>
    <property type="match status" value="1"/>
</dbReference>
<reference evidence="6 7" key="1">
    <citation type="journal article" date="2011" name="Cell">
        <title>The monarch butterfly genome yields insights into long-distance migration.</title>
        <authorList>
            <person name="Zhan S."/>
            <person name="Merlin C."/>
            <person name="Boore J.L."/>
            <person name="Reppert S.M."/>
        </authorList>
    </citation>
    <scope>NUCLEOTIDE SEQUENCE [LARGE SCALE GENOMIC DNA]</scope>
    <source>
        <strain evidence="6">F-2</strain>
    </source>
</reference>
<sequence>MVFPVPGKSHSILGEGYVRHLLAAGHEVTYLTPIPIKNPPDRLRQIDVSENIKYMSEELFDVKKYMYKEVNLVHLELTELFDNLCYNTFKIDSVQRFMRDKDVDFDVVIVEWLYSELGVGFSSVFNCPLVWSSSLDVHTEVLGLIDGYTNPAYTKHFFSTDYSFTFWDRVNELWRVSRLLLYKWWHIDENDKMFREIFGPAAEERGIKLPHFNDVRYNASLMLGNSHIVIGDAIALPQNYLHIGGYHIKNVLEPLPKDLQQIMDKAKNGVIYFSLGSTLQGSKIPSNVKRKFLDMFGELSQNVIWKLDGKITDLPKNVHIVDWAPQQSILAHPNCVLFITHGGLLSTLETIKYGVPIIGIPFFADQFLNVNKVVAKGFGRRVDISENTPEELRFAIREVLGNTSYRTRVKELSSLFIADSDPGQRLVQGVELVVRTNGAPHLRSVALRVPFYQKLYLDVLLLVIAIVFGLPLVIYYTCKHLLLDGTKSNLNKKRN</sequence>
<dbReference type="PANTHER" id="PTHR48043:SF159">
    <property type="entry name" value="EG:EG0003.4 PROTEIN-RELATED"/>
    <property type="match status" value="1"/>
</dbReference>
<dbReference type="Pfam" id="PF00201">
    <property type="entry name" value="UDPGT"/>
    <property type="match status" value="1"/>
</dbReference>
<accession>A0A212FKT5</accession>
<name>A0A212FKT5_DANPL</name>
<keyword evidence="5" id="KW-0472">Membrane</keyword>
<evidence type="ECO:0000256" key="3">
    <source>
        <dbReference type="ARBA" id="ARBA00022679"/>
    </source>
</evidence>
<dbReference type="PROSITE" id="PS00375">
    <property type="entry name" value="UDPGT"/>
    <property type="match status" value="1"/>
</dbReference>
<gene>
    <name evidence="6" type="ORF">KGM_209772</name>
</gene>
<dbReference type="InterPro" id="IPR035595">
    <property type="entry name" value="UDP_glycos_trans_CS"/>
</dbReference>
<comment type="caution">
    <text evidence="6">The sequence shown here is derived from an EMBL/GenBank/DDBJ whole genome shotgun (WGS) entry which is preliminary data.</text>
</comment>
<comment type="catalytic activity">
    <reaction evidence="5">
        <text>glucuronate acceptor + UDP-alpha-D-glucuronate = acceptor beta-D-glucuronoside + UDP + H(+)</text>
        <dbReference type="Rhea" id="RHEA:21032"/>
        <dbReference type="ChEBI" id="CHEBI:15378"/>
        <dbReference type="ChEBI" id="CHEBI:58052"/>
        <dbReference type="ChEBI" id="CHEBI:58223"/>
        <dbReference type="ChEBI" id="CHEBI:132367"/>
        <dbReference type="ChEBI" id="CHEBI:132368"/>
        <dbReference type="EC" id="2.4.1.17"/>
    </reaction>
</comment>
<dbReference type="InParanoid" id="A0A212FKT5"/>
<dbReference type="KEGG" id="dpl:KGM_209772"/>
<keyword evidence="5" id="KW-0812">Transmembrane</keyword>
<dbReference type="eggNOG" id="KOG1192">
    <property type="taxonomic scope" value="Eukaryota"/>
</dbReference>
<dbReference type="SUPFAM" id="SSF53756">
    <property type="entry name" value="UDP-Glycosyltransferase/glycogen phosphorylase"/>
    <property type="match status" value="1"/>
</dbReference>
<evidence type="ECO:0000256" key="5">
    <source>
        <dbReference type="RuleBase" id="RU362059"/>
    </source>
</evidence>
<keyword evidence="7" id="KW-1185">Reference proteome</keyword>
<comment type="similarity">
    <text evidence="1 4">Belongs to the UDP-glycosyltransferase family.</text>
</comment>
<protein>
    <recommendedName>
        <fullName evidence="5">UDP-glucuronosyltransferase</fullName>
        <ecNumber evidence="5">2.4.1.17</ecNumber>
    </recommendedName>
</protein>
<keyword evidence="2 4" id="KW-0328">Glycosyltransferase</keyword>
<dbReference type="PANTHER" id="PTHR48043">
    <property type="entry name" value="EG:EG0003.4 PROTEIN-RELATED"/>
    <property type="match status" value="1"/>
</dbReference>
<dbReference type="InterPro" id="IPR050271">
    <property type="entry name" value="UDP-glycosyltransferase"/>
</dbReference>
<comment type="subcellular location">
    <subcellularLocation>
        <location evidence="5">Membrane</location>
        <topology evidence="5">Single-pass membrane protein</topology>
    </subcellularLocation>
</comment>
<feature type="transmembrane region" description="Helical" evidence="5">
    <location>
        <begin position="455"/>
        <end position="478"/>
    </location>
</feature>
<dbReference type="STRING" id="278856.A0A212FKT5"/>
<evidence type="ECO:0000256" key="1">
    <source>
        <dbReference type="ARBA" id="ARBA00009995"/>
    </source>
</evidence>
<dbReference type="CDD" id="cd03784">
    <property type="entry name" value="GT1_Gtf-like"/>
    <property type="match status" value="1"/>
</dbReference>
<dbReference type="AlphaFoldDB" id="A0A212FKT5"/>
<dbReference type="Proteomes" id="UP000007151">
    <property type="component" value="Unassembled WGS sequence"/>
</dbReference>
<dbReference type="InterPro" id="IPR002213">
    <property type="entry name" value="UDP_glucos_trans"/>
</dbReference>
<evidence type="ECO:0000256" key="4">
    <source>
        <dbReference type="RuleBase" id="RU003718"/>
    </source>
</evidence>
<dbReference type="EC" id="2.4.1.17" evidence="5"/>
<keyword evidence="5" id="KW-1133">Transmembrane helix</keyword>
<evidence type="ECO:0000256" key="2">
    <source>
        <dbReference type="ARBA" id="ARBA00022676"/>
    </source>
</evidence>
<dbReference type="GO" id="GO:0015020">
    <property type="term" value="F:glucuronosyltransferase activity"/>
    <property type="evidence" value="ECO:0007669"/>
    <property type="project" value="UniProtKB-EC"/>
</dbReference>
<proteinExistence type="inferred from homology"/>
<evidence type="ECO:0000313" key="6">
    <source>
        <dbReference type="EMBL" id="OWR54346.1"/>
    </source>
</evidence>
<organism evidence="6 7">
    <name type="scientific">Danaus plexippus plexippus</name>
    <dbReference type="NCBI Taxonomy" id="278856"/>
    <lineage>
        <taxon>Eukaryota</taxon>
        <taxon>Metazoa</taxon>
        <taxon>Ecdysozoa</taxon>
        <taxon>Arthropoda</taxon>
        <taxon>Hexapoda</taxon>
        <taxon>Insecta</taxon>
        <taxon>Pterygota</taxon>
        <taxon>Neoptera</taxon>
        <taxon>Endopterygota</taxon>
        <taxon>Lepidoptera</taxon>
        <taxon>Glossata</taxon>
        <taxon>Ditrysia</taxon>
        <taxon>Papilionoidea</taxon>
        <taxon>Nymphalidae</taxon>
        <taxon>Danainae</taxon>
        <taxon>Danaini</taxon>
        <taxon>Danaina</taxon>
        <taxon>Danaus</taxon>
        <taxon>Danaus</taxon>
    </lineage>
</organism>
<dbReference type="EMBL" id="AGBW02007992">
    <property type="protein sequence ID" value="OWR54346.1"/>
    <property type="molecule type" value="Genomic_DNA"/>
</dbReference>